<dbReference type="Proteomes" id="UP001162834">
    <property type="component" value="Chromosome"/>
</dbReference>
<name>A0A9E7C3A2_9ACTN</name>
<proteinExistence type="predicted"/>
<dbReference type="AlphaFoldDB" id="A0A9E7C3A2"/>
<reference evidence="1" key="1">
    <citation type="journal article" date="2022" name="Int. J. Syst. Evol. Microbiol.">
        <title>Pseudomonas aegrilactucae sp. nov. and Pseudomonas morbosilactucae sp. nov., pathogens causing bacterial rot of lettuce in Japan.</title>
        <authorList>
            <person name="Sawada H."/>
            <person name="Fujikawa T."/>
            <person name="Satou M."/>
        </authorList>
    </citation>
    <scope>NUCLEOTIDE SEQUENCE</scope>
    <source>
        <strain evidence="1">0166_1</strain>
    </source>
</reference>
<organism evidence="1 2">
    <name type="scientific">Capillimicrobium parvum</name>
    <dbReference type="NCBI Taxonomy" id="2884022"/>
    <lineage>
        <taxon>Bacteria</taxon>
        <taxon>Bacillati</taxon>
        <taxon>Actinomycetota</taxon>
        <taxon>Thermoleophilia</taxon>
        <taxon>Solirubrobacterales</taxon>
        <taxon>Capillimicrobiaceae</taxon>
        <taxon>Capillimicrobium</taxon>
    </lineage>
</organism>
<sequence length="299" mass="32195">MSDTDTLVALRDVCLPWDRPLHHVRALMRAGRLPEPVRVLDDGTELVSADLLSGLIATDAQDGDGDADGDAWQAHIERGLARFRDGQRRLPEATTAERRQQQLLRMGGAAWAASLGMLMIGCAERADEWLDRSATCYRWSLADAEAGSWGRSIAAVKARLIAHDWPRARLEARWTLDLGAAEAGSPIARYAAALACLTLEDNTAAGRLAASVSEEDAFPVGIGGTSAALYALAACDGAAYGEAVGAVLRSFEERTRFLERVPVADTVIVLQRLAARRGMEAPLVSTRLPRSKERALSVP</sequence>
<keyword evidence="2" id="KW-1185">Reference proteome</keyword>
<dbReference type="KEGG" id="sbae:DSM104329_04855"/>
<protein>
    <submittedName>
        <fullName evidence="1">Uncharacterized protein</fullName>
    </submittedName>
</protein>
<accession>A0A9E7C3A2</accession>
<dbReference type="RefSeq" id="WP_259312448.1">
    <property type="nucleotide sequence ID" value="NZ_CP087164.1"/>
</dbReference>
<evidence type="ECO:0000313" key="2">
    <source>
        <dbReference type="Proteomes" id="UP001162834"/>
    </source>
</evidence>
<dbReference type="EMBL" id="CP087164">
    <property type="protein sequence ID" value="UGS38427.1"/>
    <property type="molecule type" value="Genomic_DNA"/>
</dbReference>
<evidence type="ECO:0000313" key="1">
    <source>
        <dbReference type="EMBL" id="UGS38427.1"/>
    </source>
</evidence>
<gene>
    <name evidence="1" type="ORF">DSM104329_04855</name>
</gene>